<dbReference type="SUPFAM" id="SSF55729">
    <property type="entry name" value="Acyl-CoA N-acyltransferases (Nat)"/>
    <property type="match status" value="1"/>
</dbReference>
<evidence type="ECO:0000313" key="3">
    <source>
        <dbReference type="Proteomes" id="UP001300383"/>
    </source>
</evidence>
<dbReference type="InterPro" id="IPR016181">
    <property type="entry name" value="Acyl_CoA_acyltransferase"/>
</dbReference>
<keyword evidence="3" id="KW-1185">Reference proteome</keyword>
<gene>
    <name evidence="2" type="ORF">QJ036_14060</name>
</gene>
<protein>
    <submittedName>
        <fullName evidence="2">GNAT family N-acetyltransferase</fullName>
        <ecNumber evidence="2">2.3.1.-</ecNumber>
    </submittedName>
</protein>
<keyword evidence="2" id="KW-0808">Transferase</keyword>
<dbReference type="GO" id="GO:0016747">
    <property type="term" value="F:acyltransferase activity, transferring groups other than amino-acyl groups"/>
    <property type="evidence" value="ECO:0007669"/>
    <property type="project" value="InterPro"/>
</dbReference>
<dbReference type="PROSITE" id="PS51186">
    <property type="entry name" value="GNAT"/>
    <property type="match status" value="1"/>
</dbReference>
<proteinExistence type="predicted"/>
<dbReference type="Proteomes" id="UP001300383">
    <property type="component" value="Unassembled WGS sequence"/>
</dbReference>
<accession>A0AAP4BBY3</accession>
<evidence type="ECO:0000259" key="1">
    <source>
        <dbReference type="PROSITE" id="PS51186"/>
    </source>
</evidence>
<dbReference type="Gene3D" id="3.40.630.30">
    <property type="match status" value="1"/>
</dbReference>
<sequence length="190" mass="21860">MTVKIQQVELEDAAELLSIYAPYVRDTAVSFEYEVPSCAEFRERIRTISSALPYLKAVDETGILGYAYAGTFKNRKAYDWSVEVTIYVRRDSRRAGVGRLLYGALEDSLRRIGVLNMNACIAVPRGDDEHLTNDSYLFHKRMGFDLVGTFHNSGYKIDTWYDMIWMEKMIGEHCRGQERVKFGEWTVGND</sequence>
<evidence type="ECO:0000313" key="2">
    <source>
        <dbReference type="EMBL" id="MDI9243569.1"/>
    </source>
</evidence>
<organism evidence="2 3">
    <name type="scientific">Fusibacillus kribbianus</name>
    <dbReference type="NCBI Taxonomy" id="3044208"/>
    <lineage>
        <taxon>Bacteria</taxon>
        <taxon>Bacillati</taxon>
        <taxon>Bacillota</taxon>
        <taxon>Clostridia</taxon>
        <taxon>Lachnospirales</taxon>
        <taxon>Lachnospiraceae</taxon>
        <taxon>Fusibacillus</taxon>
    </lineage>
</organism>
<dbReference type="Pfam" id="PF13420">
    <property type="entry name" value="Acetyltransf_4"/>
    <property type="match status" value="1"/>
</dbReference>
<dbReference type="EMBL" id="JASGBQ010000043">
    <property type="protein sequence ID" value="MDI9243569.1"/>
    <property type="molecule type" value="Genomic_DNA"/>
</dbReference>
<keyword evidence="2" id="KW-0012">Acyltransferase</keyword>
<dbReference type="RefSeq" id="WP_283231952.1">
    <property type="nucleotide sequence ID" value="NZ_JASGBQ010000043.1"/>
</dbReference>
<dbReference type="InterPro" id="IPR000182">
    <property type="entry name" value="GNAT_dom"/>
</dbReference>
<dbReference type="AlphaFoldDB" id="A0AAP4BBY3"/>
<feature type="domain" description="N-acetyltransferase" evidence="1">
    <location>
        <begin position="3"/>
        <end position="171"/>
    </location>
</feature>
<dbReference type="EC" id="2.3.1.-" evidence="2"/>
<name>A0AAP4BBY3_9FIRM</name>
<reference evidence="2 3" key="1">
    <citation type="submission" date="2023-05" db="EMBL/GenBank/DDBJ databases">
        <title>[ruminococcus] sp. nov., isolated from a pig farm feces dump.</title>
        <authorList>
            <person name="Chang Y.-H."/>
        </authorList>
    </citation>
    <scope>NUCLEOTIDE SEQUENCE [LARGE SCALE GENOMIC DNA]</scope>
    <source>
        <strain evidence="2 3">YH-rum2234</strain>
    </source>
</reference>
<comment type="caution">
    <text evidence="2">The sequence shown here is derived from an EMBL/GenBank/DDBJ whole genome shotgun (WGS) entry which is preliminary data.</text>
</comment>